<evidence type="ECO:0000313" key="2">
    <source>
        <dbReference type="EMBL" id="EON69424.1"/>
    </source>
</evidence>
<sequence length="340" mass="37310">MPEDVILARSAEPHMPTNTIDPERFSVMYTILPPMVQSRIPKLPSIRQAVGRLRRSSSYASSISDSTGTRTPPPRYSSRPASAGENRWSMISDSEAAEISHNDEVNLDHPSSSRSTPPTFLVSEDQSGINWKYANQGLSLLTEAYHESLSLSRNHENSQPSLSRQLYMHGLTYLLRGLPSNMTAEENLSIRFALPSGIAESPALDPTTGALIPVYTNPTASQPKDQNPEPSIVHRILASSIVHLFLLAHLVLPYIKLFLGHAYRYEREHRISERVFSTSVNAVDEVGKRSLALTQTVCAMNDGKVGQMMNDAAVWWVRGLTGGIHEGVSEGLGLVKGKGG</sequence>
<keyword evidence="3" id="KW-1185">Reference proteome</keyword>
<dbReference type="GeneID" id="19905995"/>
<proteinExistence type="predicted"/>
<dbReference type="RefSeq" id="XP_007784741.1">
    <property type="nucleotide sequence ID" value="XM_007786551.1"/>
</dbReference>
<dbReference type="EMBL" id="JH767613">
    <property type="protein sequence ID" value="EON69424.1"/>
    <property type="molecule type" value="Genomic_DNA"/>
</dbReference>
<gene>
    <name evidence="2" type="ORF">W97_08684</name>
</gene>
<dbReference type="OrthoDB" id="190201at2759"/>
<dbReference type="OMA" id="CQMNDGM"/>
<organism evidence="2 3">
    <name type="scientific">Coniosporium apollinis (strain CBS 100218)</name>
    <name type="common">Rock-inhabiting black yeast</name>
    <dbReference type="NCBI Taxonomy" id="1168221"/>
    <lineage>
        <taxon>Eukaryota</taxon>
        <taxon>Fungi</taxon>
        <taxon>Dikarya</taxon>
        <taxon>Ascomycota</taxon>
        <taxon>Pezizomycotina</taxon>
        <taxon>Dothideomycetes</taxon>
        <taxon>Dothideomycetes incertae sedis</taxon>
        <taxon>Coniosporium</taxon>
    </lineage>
</organism>
<dbReference type="Proteomes" id="UP000016924">
    <property type="component" value="Unassembled WGS sequence"/>
</dbReference>
<feature type="region of interest" description="Disordered" evidence="1">
    <location>
        <begin position="54"/>
        <end position="87"/>
    </location>
</feature>
<dbReference type="AlphaFoldDB" id="R7Z5X7"/>
<dbReference type="HOGENOM" id="CLU_071891_0_0_1"/>
<dbReference type="STRING" id="1168221.R7Z5X7"/>
<feature type="compositionally biased region" description="Low complexity" evidence="1">
    <location>
        <begin position="56"/>
        <end position="84"/>
    </location>
</feature>
<accession>R7Z5X7</accession>
<evidence type="ECO:0000313" key="3">
    <source>
        <dbReference type="Proteomes" id="UP000016924"/>
    </source>
</evidence>
<name>R7Z5X7_CONA1</name>
<evidence type="ECO:0000256" key="1">
    <source>
        <dbReference type="SAM" id="MobiDB-lite"/>
    </source>
</evidence>
<protein>
    <submittedName>
        <fullName evidence="2">Uncharacterized protein</fullName>
    </submittedName>
</protein>
<dbReference type="eggNOG" id="ENOG502S06P">
    <property type="taxonomic scope" value="Eukaryota"/>
</dbReference>
<reference evidence="3" key="1">
    <citation type="submission" date="2012-06" db="EMBL/GenBank/DDBJ databases">
        <title>The genome sequence of Coniosporium apollinis CBS 100218.</title>
        <authorList>
            <consortium name="The Broad Institute Genome Sequencing Platform"/>
            <person name="Cuomo C."/>
            <person name="Gorbushina A."/>
            <person name="Noack S."/>
            <person name="Walker B."/>
            <person name="Young S.K."/>
            <person name="Zeng Q."/>
            <person name="Gargeya S."/>
            <person name="Fitzgerald M."/>
            <person name="Haas B."/>
            <person name="Abouelleil A."/>
            <person name="Alvarado L."/>
            <person name="Arachchi H.M."/>
            <person name="Berlin A.M."/>
            <person name="Chapman S.B."/>
            <person name="Goldberg J."/>
            <person name="Griggs A."/>
            <person name="Gujja S."/>
            <person name="Hansen M."/>
            <person name="Howarth C."/>
            <person name="Imamovic A."/>
            <person name="Larimer J."/>
            <person name="McCowan C."/>
            <person name="Montmayeur A."/>
            <person name="Murphy C."/>
            <person name="Neiman D."/>
            <person name="Pearson M."/>
            <person name="Priest M."/>
            <person name="Roberts A."/>
            <person name="Saif S."/>
            <person name="Shea T."/>
            <person name="Sisk P."/>
            <person name="Sykes S."/>
            <person name="Wortman J."/>
            <person name="Nusbaum C."/>
            <person name="Birren B."/>
        </authorList>
    </citation>
    <scope>NUCLEOTIDE SEQUENCE [LARGE SCALE GENOMIC DNA]</scope>
    <source>
        <strain evidence="3">CBS 100218</strain>
    </source>
</reference>